<keyword evidence="7" id="KW-0472">Membrane</keyword>
<dbReference type="PANTHER" id="PTHR43869">
    <property type="entry name" value="GLYCINE BETAINE/PROLINE BETAINE TRANSPORT SYSTEM ATP-BINDING PROTEIN PROV"/>
    <property type="match status" value="1"/>
</dbReference>
<comment type="subunit">
    <text evidence="7">The complex is probably composed of two ATP-binding proteins, two transmembrane proteins and a solute-binding protein.</text>
</comment>
<keyword evidence="2 7" id="KW-0813">Transport</keyword>
<sequence>MSDKTEQEPIVAGTPKDVRPIKLACRNVWKLFGSNATSFIRERDGKASMADVTAAGLVGAVRAVDLEIRQGEIFIIMGLSGSGKSTLVRCMSRLVEPTHGKVEFEGKDLLKISDAALIELRRHRMGMVFQNFALLPHLNVLENIAFPLSIQGQDRPTREARAREVIELVGLRGREHFYPRELSGGQQQRVGIARSLATKPEIWFLDEPFSALDPLIRREMQDELMRLQTMLHKTIVFITHDFDEAIRLADRIAIMKDGEVIQIGTPEELVVNPATDYVAEFTRDVDRAKVISARSLMRACDGSEHGGTIAPDAKIASFSAGIVAANKPFAVVNGTGKPIGEVTPQAVIDLLAGIDRSRAGA</sequence>
<dbReference type="CDD" id="cd03294">
    <property type="entry name" value="ABC_Pro_Gly_Betaine"/>
    <property type="match status" value="1"/>
</dbReference>
<dbReference type="Gene3D" id="3.40.50.300">
    <property type="entry name" value="P-loop containing nucleotide triphosphate hydrolases"/>
    <property type="match status" value="1"/>
</dbReference>
<dbReference type="InterPro" id="IPR005892">
    <property type="entry name" value="Gly-betaine_transp_ATP-bd"/>
</dbReference>
<evidence type="ECO:0000259" key="8">
    <source>
        <dbReference type="PROSITE" id="PS50893"/>
    </source>
</evidence>
<keyword evidence="7" id="KW-0997">Cell inner membrane</keyword>
<comment type="subcellular location">
    <subcellularLocation>
        <location evidence="7">Cell inner membrane</location>
        <topology evidence="7">Peripheral membrane protein</topology>
    </subcellularLocation>
</comment>
<evidence type="ECO:0000256" key="5">
    <source>
        <dbReference type="ARBA" id="ARBA00051811"/>
    </source>
</evidence>
<dbReference type="PANTHER" id="PTHR43869:SF1">
    <property type="entry name" value="GLYCINE BETAINE_PROLINE BETAINE TRANSPORT SYSTEM ATP-BINDING PROTEIN PROV"/>
    <property type="match status" value="1"/>
</dbReference>
<dbReference type="GO" id="GO:0005886">
    <property type="term" value="C:plasma membrane"/>
    <property type="evidence" value="ECO:0007669"/>
    <property type="project" value="UniProtKB-SubCell"/>
</dbReference>
<evidence type="ECO:0000256" key="6">
    <source>
        <dbReference type="ARBA" id="ARBA00061968"/>
    </source>
</evidence>
<dbReference type="InterPro" id="IPR003593">
    <property type="entry name" value="AAA+_ATPase"/>
</dbReference>
<proteinExistence type="inferred from homology"/>
<evidence type="ECO:0000256" key="1">
    <source>
        <dbReference type="ARBA" id="ARBA00005417"/>
    </source>
</evidence>
<gene>
    <name evidence="9" type="ORF">C8D77_102329</name>
</gene>
<reference evidence="9 10" key="1">
    <citation type="submission" date="2018-05" db="EMBL/GenBank/DDBJ databases">
        <title>Genomic Encyclopedia of Type Strains, Phase IV (KMG-IV): sequencing the most valuable type-strain genomes for metagenomic binning, comparative biology and taxonomic classification.</title>
        <authorList>
            <person name="Goeker M."/>
        </authorList>
    </citation>
    <scope>NUCLEOTIDE SEQUENCE [LARGE SCALE GENOMIC DNA]</scope>
    <source>
        <strain evidence="9 10">DSM 2626</strain>
    </source>
</reference>
<dbReference type="RefSeq" id="WP_109662007.1">
    <property type="nucleotide sequence ID" value="NZ_QGGH01000002.1"/>
</dbReference>
<evidence type="ECO:0000256" key="4">
    <source>
        <dbReference type="ARBA" id="ARBA00022840"/>
    </source>
</evidence>
<dbReference type="GO" id="GO:0016887">
    <property type="term" value="F:ATP hydrolysis activity"/>
    <property type="evidence" value="ECO:0007669"/>
    <property type="project" value="UniProtKB-UniRule"/>
</dbReference>
<dbReference type="InterPro" id="IPR027417">
    <property type="entry name" value="P-loop_NTPase"/>
</dbReference>
<comment type="catalytic activity">
    <reaction evidence="5">
        <text>a quaternary ammonium(out) + ATP + H2O = a quaternary ammonium(in) + ADP + phosphate + H(+)</text>
        <dbReference type="Rhea" id="RHEA:11036"/>
        <dbReference type="ChEBI" id="CHEBI:15377"/>
        <dbReference type="ChEBI" id="CHEBI:15378"/>
        <dbReference type="ChEBI" id="CHEBI:30616"/>
        <dbReference type="ChEBI" id="CHEBI:35267"/>
        <dbReference type="ChEBI" id="CHEBI:43474"/>
        <dbReference type="ChEBI" id="CHEBI:456216"/>
        <dbReference type="EC" id="7.6.2.9"/>
    </reaction>
    <physiologicalReaction direction="left-to-right" evidence="5">
        <dbReference type="Rhea" id="RHEA:11037"/>
    </physiologicalReaction>
</comment>
<dbReference type="NCBIfam" id="TIGR01186">
    <property type="entry name" value="proV"/>
    <property type="match status" value="1"/>
</dbReference>
<evidence type="ECO:0000256" key="2">
    <source>
        <dbReference type="ARBA" id="ARBA00022448"/>
    </source>
</evidence>
<evidence type="ECO:0000256" key="7">
    <source>
        <dbReference type="RuleBase" id="RU369116"/>
    </source>
</evidence>
<comment type="subunit">
    <text evidence="6">The complex is probably composed of two ATP-binding proteins (TmoW), two transmembrane proteins (TmoV) and a solute-binding protein (TmoX).</text>
</comment>
<accession>A0A8E3B5C9</accession>
<keyword evidence="4 7" id="KW-0067">ATP-binding</keyword>
<feature type="domain" description="ABC transporter" evidence="8">
    <location>
        <begin position="40"/>
        <end position="282"/>
    </location>
</feature>
<dbReference type="GO" id="GO:0015418">
    <property type="term" value="F:ABC-type quaternary ammonium compound transporting activity"/>
    <property type="evidence" value="ECO:0007669"/>
    <property type="project" value="UniProtKB-EC"/>
</dbReference>
<dbReference type="GO" id="GO:0006865">
    <property type="term" value="P:amino acid transport"/>
    <property type="evidence" value="ECO:0007669"/>
    <property type="project" value="UniProtKB-UniRule"/>
</dbReference>
<organism evidence="9 10">
    <name type="scientific">Rhizobium loti</name>
    <name type="common">Mesorhizobium loti</name>
    <dbReference type="NCBI Taxonomy" id="381"/>
    <lineage>
        <taxon>Bacteria</taxon>
        <taxon>Pseudomonadati</taxon>
        <taxon>Pseudomonadota</taxon>
        <taxon>Alphaproteobacteria</taxon>
        <taxon>Hyphomicrobiales</taxon>
        <taxon>Phyllobacteriaceae</taxon>
        <taxon>Mesorhizobium</taxon>
    </lineage>
</organism>
<dbReference type="EC" id="7.6.2.9" evidence="7"/>
<dbReference type="FunFam" id="3.40.50.300:FF:000201">
    <property type="entry name" value="Glycine betaine/L-proline ABC transporter ATP-binding protein"/>
    <property type="match status" value="1"/>
</dbReference>
<dbReference type="Pfam" id="PF00005">
    <property type="entry name" value="ABC_tran"/>
    <property type="match status" value="1"/>
</dbReference>
<dbReference type="GO" id="GO:0005524">
    <property type="term" value="F:ATP binding"/>
    <property type="evidence" value="ECO:0007669"/>
    <property type="project" value="UniProtKB-UniRule"/>
</dbReference>
<evidence type="ECO:0000313" key="9">
    <source>
        <dbReference type="EMBL" id="PWJ92556.1"/>
    </source>
</evidence>
<dbReference type="EMBL" id="QGGH01000002">
    <property type="protein sequence ID" value="PWJ92556.1"/>
    <property type="molecule type" value="Genomic_DNA"/>
</dbReference>
<dbReference type="PROSITE" id="PS00211">
    <property type="entry name" value="ABC_TRANSPORTER_1"/>
    <property type="match status" value="1"/>
</dbReference>
<dbReference type="SUPFAM" id="SSF52540">
    <property type="entry name" value="P-loop containing nucleoside triphosphate hydrolases"/>
    <property type="match status" value="1"/>
</dbReference>
<name>A0A8E3B5C9_RHILI</name>
<dbReference type="GeneID" id="61051372"/>
<keyword evidence="3 7" id="KW-0547">Nucleotide-binding</keyword>
<dbReference type="AlphaFoldDB" id="A0A8E3B5C9"/>
<dbReference type="InterPro" id="IPR003439">
    <property type="entry name" value="ABC_transporter-like_ATP-bd"/>
</dbReference>
<dbReference type="Proteomes" id="UP000245631">
    <property type="component" value="Unassembled WGS sequence"/>
</dbReference>
<protein>
    <recommendedName>
        <fullName evidence="7">Quaternary amine transport ATP-binding protein</fullName>
        <ecNumber evidence="7">7.6.2.9</ecNumber>
    </recommendedName>
</protein>
<dbReference type="InterPro" id="IPR017871">
    <property type="entry name" value="ABC_transporter-like_CS"/>
</dbReference>
<comment type="similarity">
    <text evidence="1 7">Belongs to the ABC transporter superfamily.</text>
</comment>
<dbReference type="PROSITE" id="PS50893">
    <property type="entry name" value="ABC_TRANSPORTER_2"/>
    <property type="match status" value="1"/>
</dbReference>
<keyword evidence="7" id="KW-1003">Cell membrane</keyword>
<dbReference type="SMART" id="SM00382">
    <property type="entry name" value="AAA"/>
    <property type="match status" value="1"/>
</dbReference>
<dbReference type="InterPro" id="IPR051921">
    <property type="entry name" value="ABC_osmolyte_uptake_ATP-bind"/>
</dbReference>
<dbReference type="GO" id="GO:0031460">
    <property type="term" value="P:glycine betaine transport"/>
    <property type="evidence" value="ECO:0007669"/>
    <property type="project" value="InterPro"/>
</dbReference>
<evidence type="ECO:0000313" key="10">
    <source>
        <dbReference type="Proteomes" id="UP000245631"/>
    </source>
</evidence>
<comment type="caution">
    <text evidence="9">The sequence shown here is derived from an EMBL/GenBank/DDBJ whole genome shotgun (WGS) entry which is preliminary data.</text>
</comment>
<dbReference type="GO" id="GO:0006970">
    <property type="term" value="P:response to osmotic stress"/>
    <property type="evidence" value="ECO:0007669"/>
    <property type="project" value="UniProtKB-ARBA"/>
</dbReference>
<evidence type="ECO:0000256" key="3">
    <source>
        <dbReference type="ARBA" id="ARBA00022741"/>
    </source>
</evidence>